<protein>
    <submittedName>
        <fullName evidence="2 3">Uncharacterized protein</fullName>
    </submittedName>
</protein>
<evidence type="ECO:0000313" key="2">
    <source>
        <dbReference type="EMBL" id="EEC09846.1"/>
    </source>
</evidence>
<dbReference type="EMBL" id="ABJB010328363">
    <property type="status" value="NOT_ANNOTATED_CDS"/>
    <property type="molecule type" value="Genomic_DNA"/>
</dbReference>
<organism>
    <name type="scientific">Ixodes scapularis</name>
    <name type="common">Black-legged tick</name>
    <name type="synonym">Deer tick</name>
    <dbReference type="NCBI Taxonomy" id="6945"/>
    <lineage>
        <taxon>Eukaryota</taxon>
        <taxon>Metazoa</taxon>
        <taxon>Ecdysozoa</taxon>
        <taxon>Arthropoda</taxon>
        <taxon>Chelicerata</taxon>
        <taxon>Arachnida</taxon>
        <taxon>Acari</taxon>
        <taxon>Parasitiformes</taxon>
        <taxon>Ixodida</taxon>
        <taxon>Ixodoidea</taxon>
        <taxon>Ixodidae</taxon>
        <taxon>Ixodinae</taxon>
        <taxon>Ixodes</taxon>
    </lineage>
</organism>
<evidence type="ECO:0000256" key="1">
    <source>
        <dbReference type="SAM" id="MobiDB-lite"/>
    </source>
</evidence>
<dbReference type="VEuPathDB" id="VectorBase:ISCI019268"/>
<dbReference type="AlphaFoldDB" id="B7PTC4"/>
<name>B7PTC4_IXOSC</name>
<dbReference type="EnsemblMetazoa" id="ISCW019268-RA">
    <property type="protein sequence ID" value="ISCW019268-PA"/>
    <property type="gene ID" value="ISCW019268"/>
</dbReference>
<feature type="region of interest" description="Disordered" evidence="1">
    <location>
        <begin position="1"/>
        <end position="52"/>
    </location>
</feature>
<evidence type="ECO:0000313" key="4">
    <source>
        <dbReference type="Proteomes" id="UP000001555"/>
    </source>
</evidence>
<proteinExistence type="predicted"/>
<gene>
    <name evidence="2" type="ORF">IscW_ISCW019268</name>
</gene>
<accession>B7PTC4</accession>
<reference evidence="3" key="2">
    <citation type="submission" date="2020-05" db="UniProtKB">
        <authorList>
            <consortium name="EnsemblMetazoa"/>
        </authorList>
    </citation>
    <scope>IDENTIFICATION</scope>
    <source>
        <strain evidence="3">wikel</strain>
    </source>
</reference>
<dbReference type="EMBL" id="DS784930">
    <property type="protein sequence ID" value="EEC09846.1"/>
    <property type="molecule type" value="Genomic_DNA"/>
</dbReference>
<keyword evidence="4" id="KW-1185">Reference proteome</keyword>
<evidence type="ECO:0000313" key="3">
    <source>
        <dbReference type="EnsemblMetazoa" id="ISCW019268-PA"/>
    </source>
</evidence>
<sequence>KYRKKKDGRSERRPNGRPSPPKKRTKLKMARTPNSVASSRVLDTRVIQSDRE</sequence>
<dbReference type="InParanoid" id="B7PTC4"/>
<dbReference type="VEuPathDB" id="VectorBase:ISCW019268"/>
<dbReference type="PaxDb" id="6945-B7PTC4"/>
<dbReference type="Proteomes" id="UP000001555">
    <property type="component" value="Unassembled WGS sequence"/>
</dbReference>
<feature type="non-terminal residue" evidence="2">
    <location>
        <position position="52"/>
    </location>
</feature>
<reference evidence="2 4" key="1">
    <citation type="submission" date="2008-03" db="EMBL/GenBank/DDBJ databases">
        <title>Annotation of Ixodes scapularis.</title>
        <authorList>
            <consortium name="Ixodes scapularis Genome Project Consortium"/>
            <person name="Caler E."/>
            <person name="Hannick L.I."/>
            <person name="Bidwell S."/>
            <person name="Joardar V."/>
            <person name="Thiagarajan M."/>
            <person name="Amedeo P."/>
            <person name="Galinsky K.J."/>
            <person name="Schobel S."/>
            <person name="Inman J."/>
            <person name="Hostetler J."/>
            <person name="Miller J."/>
            <person name="Hammond M."/>
            <person name="Megy K."/>
            <person name="Lawson D."/>
            <person name="Kodira C."/>
            <person name="Sutton G."/>
            <person name="Meyer J."/>
            <person name="Hill C.A."/>
            <person name="Birren B."/>
            <person name="Nene V."/>
            <person name="Collins F."/>
            <person name="Alarcon-Chaidez F."/>
            <person name="Wikel S."/>
            <person name="Strausberg R."/>
        </authorList>
    </citation>
    <scope>NUCLEOTIDE SEQUENCE [LARGE SCALE GENOMIC DNA]</scope>
    <source>
        <strain evidence="4">Wikel</strain>
        <strain evidence="2">Wikel colony</strain>
    </source>
</reference>
<feature type="compositionally biased region" description="Basic residues" evidence="1">
    <location>
        <begin position="20"/>
        <end position="29"/>
    </location>
</feature>
<feature type="non-terminal residue" evidence="2">
    <location>
        <position position="1"/>
    </location>
</feature>
<dbReference type="HOGENOM" id="CLU_3093406_0_0_1"/>